<protein>
    <submittedName>
        <fullName evidence="2">Uncharacterized protein</fullName>
    </submittedName>
</protein>
<feature type="chain" id="PRO_5046676722" evidence="1">
    <location>
        <begin position="34"/>
        <end position="50"/>
    </location>
</feature>
<feature type="signal peptide" evidence="1">
    <location>
        <begin position="1"/>
        <end position="33"/>
    </location>
</feature>
<proteinExistence type="predicted"/>
<dbReference type="Proteomes" id="UP001597512">
    <property type="component" value="Unassembled WGS sequence"/>
</dbReference>
<dbReference type="RefSeq" id="WP_381496981.1">
    <property type="nucleotide sequence ID" value="NZ_JBHUOM010000001.1"/>
</dbReference>
<evidence type="ECO:0000313" key="3">
    <source>
        <dbReference type="Proteomes" id="UP001597512"/>
    </source>
</evidence>
<name>A0ABW6AFL0_9BACT</name>
<dbReference type="EMBL" id="JBHUOM010000001">
    <property type="protein sequence ID" value="MFD2932794.1"/>
    <property type="molecule type" value="Genomic_DNA"/>
</dbReference>
<evidence type="ECO:0000256" key="1">
    <source>
        <dbReference type="SAM" id="SignalP"/>
    </source>
</evidence>
<comment type="caution">
    <text evidence="2">The sequence shown here is derived from an EMBL/GenBank/DDBJ whole genome shotgun (WGS) entry which is preliminary data.</text>
</comment>
<keyword evidence="1" id="KW-0732">Signal</keyword>
<reference evidence="3" key="1">
    <citation type="journal article" date="2019" name="Int. J. Syst. Evol. Microbiol.">
        <title>The Global Catalogue of Microorganisms (GCM) 10K type strain sequencing project: providing services to taxonomists for standard genome sequencing and annotation.</title>
        <authorList>
            <consortium name="The Broad Institute Genomics Platform"/>
            <consortium name="The Broad Institute Genome Sequencing Center for Infectious Disease"/>
            <person name="Wu L."/>
            <person name="Ma J."/>
        </authorList>
    </citation>
    <scope>NUCLEOTIDE SEQUENCE [LARGE SCALE GENOMIC DNA]</scope>
    <source>
        <strain evidence="3">KCTC 52490</strain>
    </source>
</reference>
<organism evidence="2 3">
    <name type="scientific">Spirosoma flavum</name>
    <dbReference type="NCBI Taxonomy" id="2048557"/>
    <lineage>
        <taxon>Bacteria</taxon>
        <taxon>Pseudomonadati</taxon>
        <taxon>Bacteroidota</taxon>
        <taxon>Cytophagia</taxon>
        <taxon>Cytophagales</taxon>
        <taxon>Cytophagaceae</taxon>
        <taxon>Spirosoma</taxon>
    </lineage>
</organism>
<sequence>MGYNPIGRLFATRRTNALSLLLCLFFASLPVVAQQNQHADKRKAGDSLDH</sequence>
<accession>A0ABW6AFL0</accession>
<gene>
    <name evidence="2" type="ORF">ACFS25_03330</name>
</gene>
<evidence type="ECO:0000313" key="2">
    <source>
        <dbReference type="EMBL" id="MFD2932794.1"/>
    </source>
</evidence>
<keyword evidence="3" id="KW-1185">Reference proteome</keyword>